<feature type="transmembrane region" description="Helical" evidence="5">
    <location>
        <begin position="179"/>
        <end position="200"/>
    </location>
</feature>
<evidence type="ECO:0000256" key="2">
    <source>
        <dbReference type="ARBA" id="ARBA00022692"/>
    </source>
</evidence>
<gene>
    <name evidence="7" type="ORF">Cph01nite_10570</name>
</gene>
<comment type="caution">
    <text evidence="7">The sequence shown here is derived from an EMBL/GenBank/DDBJ whole genome shotgun (WGS) entry which is preliminary data.</text>
</comment>
<dbReference type="InterPro" id="IPR004837">
    <property type="entry name" value="NaCa_Exmemb"/>
</dbReference>
<feature type="transmembrane region" description="Helical" evidence="5">
    <location>
        <begin position="28"/>
        <end position="47"/>
    </location>
</feature>
<dbReference type="InterPro" id="IPR044880">
    <property type="entry name" value="NCX_ion-bd_dom_sf"/>
</dbReference>
<evidence type="ECO:0000256" key="1">
    <source>
        <dbReference type="ARBA" id="ARBA00004141"/>
    </source>
</evidence>
<keyword evidence="8" id="KW-1185">Reference proteome</keyword>
<evidence type="ECO:0000256" key="4">
    <source>
        <dbReference type="ARBA" id="ARBA00023136"/>
    </source>
</evidence>
<dbReference type="InterPro" id="IPR004481">
    <property type="entry name" value="K/Na/Ca-exchanger"/>
</dbReference>
<name>A0ABQ4DIW1_9CELL</name>
<accession>A0ABQ4DIW1</accession>
<sequence length="372" mass="37941">MILTVALLVLGLVLLVVGGELLVRGGSGLGRAVGLSPLVIGLTVVAFATSAPELAVSVDAAVSGAPGIAVGNVVGSNISNILLVLGLAALVLPIAVRSQLVRVDVPVMVVFSVLALVAAWDGAVSRPEGVVLLAALVAYVVMSLRIARRPGEQAPVDDAAAAPATDDDAPPRPRPLRDVGLVLAGVALLVLGARLLVGSATTIAQAVGLSDLVIGLTVVAIGTSLPEVATSVIAAVRGEREMAIGNVLGSNIFNIGAVLGLTALIAPDGVPVADAAIRFDLPVMVVVALVVLPVVFTGAQISRWEAVAFLAYYVAYIAYLLLAAADHDALPVLSTALVWFVAPMTALLLALLTAHEFRARRRRRAEHRPPGP</sequence>
<evidence type="ECO:0000313" key="8">
    <source>
        <dbReference type="Proteomes" id="UP000614741"/>
    </source>
</evidence>
<organism evidence="7 8">
    <name type="scientific">Cellulomonas phragmiteti</name>
    <dbReference type="NCBI Taxonomy" id="478780"/>
    <lineage>
        <taxon>Bacteria</taxon>
        <taxon>Bacillati</taxon>
        <taxon>Actinomycetota</taxon>
        <taxon>Actinomycetes</taxon>
        <taxon>Micrococcales</taxon>
        <taxon>Cellulomonadaceae</taxon>
        <taxon>Cellulomonas</taxon>
    </lineage>
</organism>
<dbReference type="Pfam" id="PF01699">
    <property type="entry name" value="Na_Ca_ex"/>
    <property type="match status" value="2"/>
</dbReference>
<keyword evidence="4 5" id="KW-0472">Membrane</keyword>
<evidence type="ECO:0000259" key="6">
    <source>
        <dbReference type="Pfam" id="PF01699"/>
    </source>
</evidence>
<feature type="transmembrane region" description="Helical" evidence="5">
    <location>
        <begin position="279"/>
        <end position="299"/>
    </location>
</feature>
<dbReference type="Gene3D" id="1.20.1420.30">
    <property type="entry name" value="NCX, central ion-binding region"/>
    <property type="match status" value="2"/>
</dbReference>
<feature type="transmembrane region" description="Helical" evidence="5">
    <location>
        <begin position="212"/>
        <end position="236"/>
    </location>
</feature>
<dbReference type="NCBIfam" id="TIGR00367">
    <property type="entry name" value="calcium/sodium antiporter"/>
    <property type="match status" value="1"/>
</dbReference>
<dbReference type="EMBL" id="BONP01000004">
    <property type="protein sequence ID" value="GIG39295.1"/>
    <property type="molecule type" value="Genomic_DNA"/>
</dbReference>
<feature type="transmembrane region" description="Helical" evidence="5">
    <location>
        <begin position="248"/>
        <end position="267"/>
    </location>
</feature>
<protein>
    <submittedName>
        <fullName evidence="7">Sodium:calcium antiporter</fullName>
    </submittedName>
</protein>
<feature type="domain" description="Sodium/calcium exchanger membrane region" evidence="6">
    <location>
        <begin position="179"/>
        <end position="321"/>
    </location>
</feature>
<reference evidence="7 8" key="1">
    <citation type="submission" date="2021-01" db="EMBL/GenBank/DDBJ databases">
        <title>Whole genome shotgun sequence of Cellulomonas phragmiteti NBRC 110785.</title>
        <authorList>
            <person name="Komaki H."/>
            <person name="Tamura T."/>
        </authorList>
    </citation>
    <scope>NUCLEOTIDE SEQUENCE [LARGE SCALE GENOMIC DNA]</scope>
    <source>
        <strain evidence="7 8">NBRC 110785</strain>
    </source>
</reference>
<keyword evidence="2 5" id="KW-0812">Transmembrane</keyword>
<dbReference type="PANTHER" id="PTHR10846:SF8">
    <property type="entry name" value="INNER MEMBRANE PROTEIN YRBG"/>
    <property type="match status" value="1"/>
</dbReference>
<keyword evidence="3 5" id="KW-1133">Transmembrane helix</keyword>
<evidence type="ECO:0000256" key="3">
    <source>
        <dbReference type="ARBA" id="ARBA00022989"/>
    </source>
</evidence>
<feature type="transmembrane region" description="Helical" evidence="5">
    <location>
        <begin position="336"/>
        <end position="354"/>
    </location>
</feature>
<feature type="transmembrane region" description="Helical" evidence="5">
    <location>
        <begin position="306"/>
        <end position="324"/>
    </location>
</feature>
<comment type="subcellular location">
    <subcellularLocation>
        <location evidence="1">Membrane</location>
        <topology evidence="1">Multi-pass membrane protein</topology>
    </subcellularLocation>
</comment>
<dbReference type="RefSeq" id="WP_203671873.1">
    <property type="nucleotide sequence ID" value="NZ_BONP01000004.1"/>
</dbReference>
<feature type="domain" description="Sodium/calcium exchanger membrane region" evidence="6">
    <location>
        <begin position="5"/>
        <end position="144"/>
    </location>
</feature>
<dbReference type="PANTHER" id="PTHR10846">
    <property type="entry name" value="SODIUM/POTASSIUM/CALCIUM EXCHANGER"/>
    <property type="match status" value="1"/>
</dbReference>
<evidence type="ECO:0000313" key="7">
    <source>
        <dbReference type="EMBL" id="GIG39295.1"/>
    </source>
</evidence>
<proteinExistence type="predicted"/>
<feature type="transmembrane region" description="Helical" evidence="5">
    <location>
        <begin position="129"/>
        <end position="147"/>
    </location>
</feature>
<feature type="transmembrane region" description="Helical" evidence="5">
    <location>
        <begin position="103"/>
        <end position="123"/>
    </location>
</feature>
<dbReference type="Proteomes" id="UP000614741">
    <property type="component" value="Unassembled WGS sequence"/>
</dbReference>
<evidence type="ECO:0000256" key="5">
    <source>
        <dbReference type="SAM" id="Phobius"/>
    </source>
</evidence>
<feature type="transmembrane region" description="Helical" evidence="5">
    <location>
        <begin position="78"/>
        <end position="96"/>
    </location>
</feature>